<protein>
    <submittedName>
        <fullName evidence="1">Type II toxin-antitoxin system RelE/ParE family toxin</fullName>
    </submittedName>
</protein>
<keyword evidence="2" id="KW-1185">Reference proteome</keyword>
<dbReference type="InterPro" id="IPR035093">
    <property type="entry name" value="RelE/ParE_toxin_dom_sf"/>
</dbReference>
<dbReference type="AlphaFoldDB" id="A0A7M2WZJ3"/>
<proteinExistence type="predicted"/>
<gene>
    <name evidence="1" type="ORF">IPV69_05730</name>
</gene>
<dbReference type="Gene3D" id="3.30.2310.20">
    <property type="entry name" value="RelE-like"/>
    <property type="match status" value="1"/>
</dbReference>
<dbReference type="RefSeq" id="WP_206293963.1">
    <property type="nucleotide sequence ID" value="NZ_CP063458.1"/>
</dbReference>
<evidence type="ECO:0000313" key="2">
    <source>
        <dbReference type="Proteomes" id="UP000593765"/>
    </source>
</evidence>
<name>A0A7M2WZJ3_9BACT</name>
<accession>A0A7M2WZJ3</accession>
<evidence type="ECO:0000313" key="1">
    <source>
        <dbReference type="EMBL" id="QOV90859.1"/>
    </source>
</evidence>
<dbReference type="KEGG" id="hbs:IPV69_05730"/>
<organism evidence="1 2">
    <name type="scientific">Humisphaera borealis</name>
    <dbReference type="NCBI Taxonomy" id="2807512"/>
    <lineage>
        <taxon>Bacteria</taxon>
        <taxon>Pseudomonadati</taxon>
        <taxon>Planctomycetota</taxon>
        <taxon>Phycisphaerae</taxon>
        <taxon>Tepidisphaerales</taxon>
        <taxon>Tepidisphaeraceae</taxon>
        <taxon>Humisphaera</taxon>
    </lineage>
</organism>
<reference evidence="1 2" key="1">
    <citation type="submission" date="2020-10" db="EMBL/GenBank/DDBJ databases">
        <title>Wide distribution of Phycisphaera-like planctomycetes from WD2101 soil group in peatlands and genome analysis of the first cultivated representative.</title>
        <authorList>
            <person name="Dedysh S.N."/>
            <person name="Beletsky A.V."/>
            <person name="Ivanova A."/>
            <person name="Kulichevskaya I.S."/>
            <person name="Suzina N.E."/>
            <person name="Philippov D.A."/>
            <person name="Rakitin A.L."/>
            <person name="Mardanov A.V."/>
            <person name="Ravin N.V."/>
        </authorList>
    </citation>
    <scope>NUCLEOTIDE SEQUENCE [LARGE SCALE GENOMIC DNA]</scope>
    <source>
        <strain evidence="1 2">M1803</strain>
    </source>
</reference>
<dbReference type="EMBL" id="CP063458">
    <property type="protein sequence ID" value="QOV90859.1"/>
    <property type="molecule type" value="Genomic_DNA"/>
</dbReference>
<sequence>MTHRFNLKAREEFKNACDFYNDQKPGLGYEFAMEVGLAIAVIRDAPNRWPLIDRGIHKYRLDRFPYGILYRILDAQLFEIVAVFDLRAEPGSWR</sequence>
<dbReference type="Proteomes" id="UP000593765">
    <property type="component" value="Chromosome"/>
</dbReference>